<dbReference type="Proteomes" id="UP000238479">
    <property type="component" value="Chromosome 6"/>
</dbReference>
<comment type="caution">
    <text evidence="1">The sequence shown here is derived from an EMBL/GenBank/DDBJ whole genome shotgun (WGS) entry which is preliminary data.</text>
</comment>
<evidence type="ECO:0000313" key="1">
    <source>
        <dbReference type="EMBL" id="PRQ26206.1"/>
    </source>
</evidence>
<protein>
    <submittedName>
        <fullName evidence="1">Uncharacterized protein</fullName>
    </submittedName>
</protein>
<reference evidence="1 2" key="1">
    <citation type="journal article" date="2018" name="Nat. Genet.">
        <title>The Rosa genome provides new insights in the design of modern roses.</title>
        <authorList>
            <person name="Bendahmane M."/>
        </authorList>
    </citation>
    <scope>NUCLEOTIDE SEQUENCE [LARGE SCALE GENOMIC DNA]</scope>
    <source>
        <strain evidence="2">cv. Old Blush</strain>
    </source>
</reference>
<accession>A0A2P6PWC9</accession>
<name>A0A2P6PWC9_ROSCH</name>
<organism evidence="1 2">
    <name type="scientific">Rosa chinensis</name>
    <name type="common">China rose</name>
    <dbReference type="NCBI Taxonomy" id="74649"/>
    <lineage>
        <taxon>Eukaryota</taxon>
        <taxon>Viridiplantae</taxon>
        <taxon>Streptophyta</taxon>
        <taxon>Embryophyta</taxon>
        <taxon>Tracheophyta</taxon>
        <taxon>Spermatophyta</taxon>
        <taxon>Magnoliopsida</taxon>
        <taxon>eudicotyledons</taxon>
        <taxon>Gunneridae</taxon>
        <taxon>Pentapetalae</taxon>
        <taxon>rosids</taxon>
        <taxon>fabids</taxon>
        <taxon>Rosales</taxon>
        <taxon>Rosaceae</taxon>
        <taxon>Rosoideae</taxon>
        <taxon>Rosoideae incertae sedis</taxon>
        <taxon>Rosa</taxon>
    </lineage>
</organism>
<proteinExistence type="predicted"/>
<dbReference type="EMBL" id="PDCK01000044">
    <property type="protein sequence ID" value="PRQ26206.1"/>
    <property type="molecule type" value="Genomic_DNA"/>
</dbReference>
<dbReference type="AlphaFoldDB" id="A0A2P6PWC9"/>
<evidence type="ECO:0000313" key="2">
    <source>
        <dbReference type="Proteomes" id="UP000238479"/>
    </source>
</evidence>
<keyword evidence="2" id="KW-1185">Reference proteome</keyword>
<sequence>MMFFFKRRVNNKTMIRSMDPTMSNTDMITRYHNQKQTMGFTIKNQENICQGYDFQLLDNNLIYMVFTIFK</sequence>
<dbReference type="Gramene" id="PRQ26206">
    <property type="protein sequence ID" value="PRQ26206"/>
    <property type="gene ID" value="RchiOBHm_Chr6g0292051"/>
</dbReference>
<gene>
    <name evidence="1" type="ORF">RchiOBHm_Chr6g0292051</name>
</gene>